<sequence>ALRVVEIKDSIVCSNRDQFKALMSVKTFLKVLNDEFLAYRVNRRVYYINYLLSIQNVITMLLAKLLPVQIAFQLAALFDD</sequence>
<reference evidence="1" key="1">
    <citation type="journal article" date="2023" name="IScience">
        <title>Live-bearing cockroach genome reveals convergent evolutionary mechanisms linked to viviparity in insects and beyond.</title>
        <authorList>
            <person name="Fouks B."/>
            <person name="Harrison M.C."/>
            <person name="Mikhailova A.A."/>
            <person name="Marchal E."/>
            <person name="English S."/>
            <person name="Carruthers M."/>
            <person name="Jennings E.C."/>
            <person name="Chiamaka E.L."/>
            <person name="Frigard R.A."/>
            <person name="Pippel M."/>
            <person name="Attardo G.M."/>
            <person name="Benoit J.B."/>
            <person name="Bornberg-Bauer E."/>
            <person name="Tobe S.S."/>
        </authorList>
    </citation>
    <scope>NUCLEOTIDE SEQUENCE</scope>
    <source>
        <strain evidence="1">Stay&amp;Tobe</strain>
    </source>
</reference>
<name>A0AAD8E8D1_DIPPU</name>
<reference evidence="1" key="2">
    <citation type="submission" date="2023-05" db="EMBL/GenBank/DDBJ databases">
        <authorList>
            <person name="Fouks B."/>
        </authorList>
    </citation>
    <scope>NUCLEOTIDE SEQUENCE</scope>
    <source>
        <strain evidence="1">Stay&amp;Tobe</strain>
        <tissue evidence="1">Testes</tissue>
    </source>
</reference>
<gene>
    <name evidence="1" type="ORF">L9F63_023789</name>
</gene>
<comment type="caution">
    <text evidence="1">The sequence shown here is derived from an EMBL/GenBank/DDBJ whole genome shotgun (WGS) entry which is preliminary data.</text>
</comment>
<evidence type="ECO:0000313" key="2">
    <source>
        <dbReference type="Proteomes" id="UP001233999"/>
    </source>
</evidence>
<feature type="non-terminal residue" evidence="1">
    <location>
        <position position="1"/>
    </location>
</feature>
<dbReference type="Proteomes" id="UP001233999">
    <property type="component" value="Unassembled WGS sequence"/>
</dbReference>
<evidence type="ECO:0000313" key="1">
    <source>
        <dbReference type="EMBL" id="KAJ9581035.1"/>
    </source>
</evidence>
<protein>
    <submittedName>
        <fullName evidence="1">Uncharacterized protein</fullName>
    </submittedName>
</protein>
<proteinExistence type="predicted"/>
<keyword evidence="2" id="KW-1185">Reference proteome</keyword>
<accession>A0AAD8E8D1</accession>
<dbReference type="AlphaFoldDB" id="A0AAD8E8D1"/>
<dbReference type="EMBL" id="JASPKZ010008050">
    <property type="protein sequence ID" value="KAJ9581035.1"/>
    <property type="molecule type" value="Genomic_DNA"/>
</dbReference>
<organism evidence="1 2">
    <name type="scientific">Diploptera punctata</name>
    <name type="common">Pacific beetle cockroach</name>
    <dbReference type="NCBI Taxonomy" id="6984"/>
    <lineage>
        <taxon>Eukaryota</taxon>
        <taxon>Metazoa</taxon>
        <taxon>Ecdysozoa</taxon>
        <taxon>Arthropoda</taxon>
        <taxon>Hexapoda</taxon>
        <taxon>Insecta</taxon>
        <taxon>Pterygota</taxon>
        <taxon>Neoptera</taxon>
        <taxon>Polyneoptera</taxon>
        <taxon>Dictyoptera</taxon>
        <taxon>Blattodea</taxon>
        <taxon>Blaberoidea</taxon>
        <taxon>Blaberidae</taxon>
        <taxon>Diplopterinae</taxon>
        <taxon>Diploptera</taxon>
    </lineage>
</organism>
<feature type="non-terminal residue" evidence="1">
    <location>
        <position position="80"/>
    </location>
</feature>